<evidence type="ECO:0000256" key="6">
    <source>
        <dbReference type="ARBA" id="ARBA00023277"/>
    </source>
</evidence>
<dbReference type="Gene3D" id="2.40.40.10">
    <property type="entry name" value="RlpA-like domain"/>
    <property type="match status" value="1"/>
</dbReference>
<feature type="chain" id="PRO_5014814015" description="cellulase" evidence="9">
    <location>
        <begin position="18"/>
        <end position="248"/>
    </location>
</feature>
<dbReference type="VEuPathDB" id="FungiDB:jhhlp_003018"/>
<accession>A0A2N3NFT4</accession>
<dbReference type="GO" id="GO:0030245">
    <property type="term" value="P:cellulose catabolic process"/>
    <property type="evidence" value="ECO:0007669"/>
    <property type="project" value="UniProtKB-KW"/>
</dbReference>
<feature type="signal peptide" evidence="9">
    <location>
        <begin position="1"/>
        <end position="17"/>
    </location>
</feature>
<dbReference type="InterPro" id="IPR036908">
    <property type="entry name" value="RlpA-like_sf"/>
</dbReference>
<keyword evidence="8" id="KW-0624">Polysaccharide degradation</keyword>
<dbReference type="InterPro" id="IPR052288">
    <property type="entry name" value="GH45_Enzymes"/>
</dbReference>
<dbReference type="EMBL" id="NLAX01000008">
    <property type="protein sequence ID" value="PKS11257.1"/>
    <property type="molecule type" value="Genomic_DNA"/>
</dbReference>
<feature type="domain" description="Glycosyl hydrolases family 45 active site" evidence="10">
    <location>
        <begin position="58"/>
        <end position="244"/>
    </location>
</feature>
<evidence type="ECO:0000256" key="5">
    <source>
        <dbReference type="ARBA" id="ARBA00023001"/>
    </source>
</evidence>
<evidence type="ECO:0000256" key="7">
    <source>
        <dbReference type="ARBA" id="ARBA00023295"/>
    </source>
</evidence>
<evidence type="ECO:0000313" key="12">
    <source>
        <dbReference type="Proteomes" id="UP000233524"/>
    </source>
</evidence>
<dbReference type="SUPFAM" id="SSF50685">
    <property type="entry name" value="Barwin-like endoglucanases"/>
    <property type="match status" value="1"/>
</dbReference>
<dbReference type="OrthoDB" id="10035502at2759"/>
<keyword evidence="9" id="KW-0732">Signal</keyword>
<dbReference type="InParanoid" id="A0A2N3NFT4"/>
<evidence type="ECO:0000256" key="1">
    <source>
        <dbReference type="ARBA" id="ARBA00000966"/>
    </source>
</evidence>
<dbReference type="STRING" id="41688.A0A2N3NFT4"/>
<evidence type="ECO:0000256" key="4">
    <source>
        <dbReference type="ARBA" id="ARBA00022801"/>
    </source>
</evidence>
<evidence type="ECO:0000256" key="9">
    <source>
        <dbReference type="SAM" id="SignalP"/>
    </source>
</evidence>
<name>A0A2N3NFT4_9PEZI</name>
<evidence type="ECO:0000256" key="8">
    <source>
        <dbReference type="ARBA" id="ARBA00023326"/>
    </source>
</evidence>
<dbReference type="Pfam" id="PF02015">
    <property type="entry name" value="Glyco_hydro_45"/>
    <property type="match status" value="1"/>
</dbReference>
<dbReference type="GO" id="GO:0008810">
    <property type="term" value="F:cellulase activity"/>
    <property type="evidence" value="ECO:0007669"/>
    <property type="project" value="UniProtKB-EC"/>
</dbReference>
<gene>
    <name evidence="11" type="ORF">jhhlp_003018</name>
</gene>
<keyword evidence="12" id="KW-1185">Reference proteome</keyword>
<comment type="catalytic activity">
    <reaction evidence="1">
        <text>Endohydrolysis of (1-&gt;4)-beta-D-glucosidic linkages in cellulose, lichenin and cereal beta-D-glucans.</text>
        <dbReference type="EC" id="3.2.1.4"/>
    </reaction>
</comment>
<keyword evidence="7" id="KW-0326">Glycosidase</keyword>
<sequence length="248" mass="26653">MVFRHLIVALLASVAASQSRLAKTYTGWNWYVICVYFGPILTWNRGYKLTSRQYRGAINVCDKNNNRLDREAGRTSQSTCEGATSDTGFLCADYSPIPISEDLSYGFAFHIGNDFTAENPNCCKCFEVQWVSGAAGDKNKRMVVQVVSPGGAGGDVVAGDLIIMTPGGGLGPVGSACRAQHGSGYDWGDDYGGITDGPNCDRIPSDLQGGCYWRFNWAGGNINGWEAVYNQVACPSRLTDISGCAVNP</sequence>
<comment type="similarity">
    <text evidence="2">Belongs to the glycosyl hydrolase 45 (cellulase K) family.</text>
</comment>
<dbReference type="PANTHER" id="PTHR39730">
    <property type="entry name" value="ENDOGLUCANASE 1"/>
    <property type="match status" value="1"/>
</dbReference>
<evidence type="ECO:0000259" key="10">
    <source>
        <dbReference type="Pfam" id="PF02015"/>
    </source>
</evidence>
<dbReference type="Proteomes" id="UP000233524">
    <property type="component" value="Unassembled WGS sequence"/>
</dbReference>
<dbReference type="AlphaFoldDB" id="A0A2N3NFT4"/>
<proteinExistence type="inferred from homology"/>
<comment type="caution">
    <text evidence="11">The sequence shown here is derived from an EMBL/GenBank/DDBJ whole genome shotgun (WGS) entry which is preliminary data.</text>
</comment>
<evidence type="ECO:0000313" key="11">
    <source>
        <dbReference type="EMBL" id="PKS11257.1"/>
    </source>
</evidence>
<dbReference type="InterPro" id="IPR000334">
    <property type="entry name" value="Glyco_hydro_45"/>
</dbReference>
<keyword evidence="6" id="KW-0119">Carbohydrate metabolism</keyword>
<protein>
    <recommendedName>
        <fullName evidence="3">cellulase</fullName>
        <ecNumber evidence="3">3.2.1.4</ecNumber>
    </recommendedName>
</protein>
<evidence type="ECO:0000256" key="2">
    <source>
        <dbReference type="ARBA" id="ARBA00007793"/>
    </source>
</evidence>
<evidence type="ECO:0000256" key="3">
    <source>
        <dbReference type="ARBA" id="ARBA00012601"/>
    </source>
</evidence>
<dbReference type="PANTHER" id="PTHR39730:SF1">
    <property type="entry name" value="ENDOGLUCANASE 1"/>
    <property type="match status" value="1"/>
</dbReference>
<reference evidence="11 12" key="1">
    <citation type="journal article" date="2017" name="G3 (Bethesda)">
        <title>First Draft Genome Sequence of the Pathogenic Fungus Lomentospora prolificans (Formerly Scedosporium prolificans).</title>
        <authorList>
            <person name="Luo R."/>
            <person name="Zimin A."/>
            <person name="Workman R."/>
            <person name="Fan Y."/>
            <person name="Pertea G."/>
            <person name="Grossman N."/>
            <person name="Wear M.P."/>
            <person name="Jia B."/>
            <person name="Miller H."/>
            <person name="Casadevall A."/>
            <person name="Timp W."/>
            <person name="Zhang S.X."/>
            <person name="Salzberg S.L."/>
        </authorList>
    </citation>
    <scope>NUCLEOTIDE SEQUENCE [LARGE SCALE GENOMIC DNA]</scope>
    <source>
        <strain evidence="11 12">JHH-5317</strain>
    </source>
</reference>
<keyword evidence="4" id="KW-0378">Hydrolase</keyword>
<organism evidence="11 12">
    <name type="scientific">Lomentospora prolificans</name>
    <dbReference type="NCBI Taxonomy" id="41688"/>
    <lineage>
        <taxon>Eukaryota</taxon>
        <taxon>Fungi</taxon>
        <taxon>Dikarya</taxon>
        <taxon>Ascomycota</taxon>
        <taxon>Pezizomycotina</taxon>
        <taxon>Sordariomycetes</taxon>
        <taxon>Hypocreomycetidae</taxon>
        <taxon>Microascales</taxon>
        <taxon>Microascaceae</taxon>
        <taxon>Lomentospora</taxon>
    </lineage>
</organism>
<keyword evidence="5" id="KW-0136">Cellulose degradation</keyword>
<dbReference type="EC" id="3.2.1.4" evidence="3"/>